<keyword evidence="4" id="KW-1185">Reference proteome</keyword>
<accession>A0ABX2LCA9</accession>
<comment type="caution">
    <text evidence="3">The sequence shown here is derived from an EMBL/GenBank/DDBJ whole genome shotgun (WGS) entry which is preliminary data.</text>
</comment>
<protein>
    <submittedName>
        <fullName evidence="3">MEDS domain-containing protein</fullName>
    </submittedName>
</protein>
<feature type="region of interest" description="Disordered" evidence="1">
    <location>
        <begin position="1"/>
        <end position="37"/>
    </location>
</feature>
<dbReference type="Proteomes" id="UP001016761">
    <property type="component" value="Unassembled WGS sequence"/>
</dbReference>
<organism evidence="3 4">
    <name type="scientific">Haloterrigena gelatinilytica</name>
    <dbReference type="NCBI Taxonomy" id="2741724"/>
    <lineage>
        <taxon>Archaea</taxon>
        <taxon>Methanobacteriati</taxon>
        <taxon>Methanobacteriota</taxon>
        <taxon>Stenosarchaea group</taxon>
        <taxon>Halobacteria</taxon>
        <taxon>Halobacteriales</taxon>
        <taxon>Natrialbaceae</taxon>
        <taxon>Haloterrigena</taxon>
    </lineage>
</organism>
<name>A0ABX2LCA9_9EURY</name>
<proteinExistence type="predicted"/>
<reference evidence="3 4" key="1">
    <citation type="submission" date="2020-06" db="EMBL/GenBank/DDBJ databases">
        <title>Haloterrigena sp. nov., an extremely halophilic archaeon isolated from a saline sediment.</title>
        <authorList>
            <person name="Liu B.-B."/>
        </authorList>
    </citation>
    <scope>NUCLEOTIDE SEQUENCE [LARGE SCALE GENOMIC DNA]</scope>
    <source>
        <strain evidence="3 4">SYSU A558-1</strain>
    </source>
</reference>
<dbReference type="RefSeq" id="WP_174679953.1">
    <property type="nucleotide sequence ID" value="NZ_JABUQZ010000001.1"/>
</dbReference>
<evidence type="ECO:0000313" key="3">
    <source>
        <dbReference type="EMBL" id="NUC71988.1"/>
    </source>
</evidence>
<feature type="compositionally biased region" description="Basic and acidic residues" evidence="1">
    <location>
        <begin position="21"/>
        <end position="37"/>
    </location>
</feature>
<dbReference type="EMBL" id="JABUQZ010000001">
    <property type="protein sequence ID" value="NUC71988.1"/>
    <property type="molecule type" value="Genomic_DNA"/>
</dbReference>
<evidence type="ECO:0000313" key="4">
    <source>
        <dbReference type="Proteomes" id="UP001016761"/>
    </source>
</evidence>
<dbReference type="Pfam" id="PF14417">
    <property type="entry name" value="MEDS"/>
    <property type="match status" value="1"/>
</dbReference>
<sequence length="378" mass="42050">MSPSHTETPDRFGLEGALETNPHRRDESGGGDHHDGEAETAGHLALIYDTRDERLETVVPFLQQGLERGERCLYVADGDTPEEVRALLREGGIDVAAALDAGTLVICTESDTYLQTGEFDPDEMIERSGEIVEEATAEYPGLRVTAEATWVLDEWTRVGNFMEYESRANDLFRGEDCLVLCQYDRTRFPESVLADVIRTHPLVVSDGIVARNEYYSPPTEFLGTTLPSLDVERTLEEATGHARAQYVLDESNPCDETVDAITDEETFSRVLSAVLRAGYENDIALERSYVCRNGPPYPDWDVTIHAVGKPPSETPDTETAPDTLTDEETFRETLNAILRAGYESDLDLASDSFTCRNEPPYPDWDVTVHTVYDPPTDG</sequence>
<feature type="domain" description="MEDS" evidence="2">
    <location>
        <begin position="43"/>
        <end position="201"/>
    </location>
</feature>
<evidence type="ECO:0000256" key="1">
    <source>
        <dbReference type="SAM" id="MobiDB-lite"/>
    </source>
</evidence>
<dbReference type="InterPro" id="IPR025847">
    <property type="entry name" value="MEDS_domain"/>
</dbReference>
<evidence type="ECO:0000259" key="2">
    <source>
        <dbReference type="Pfam" id="PF14417"/>
    </source>
</evidence>
<gene>
    <name evidence="3" type="ORF">HTZ84_06640</name>
</gene>